<keyword evidence="2" id="KW-1185">Reference proteome</keyword>
<dbReference type="AlphaFoldDB" id="A0A9P5DV79"/>
<reference evidence="1" key="1">
    <citation type="journal article" date="2017" name="Mycologia">
        <title>Fusarium algeriense, sp. nov., a novel toxigenic crown rot pathogen of durum wheat from Algeria is nested in the Fusarium burgessii species complex.</title>
        <authorList>
            <person name="Laraba I."/>
            <person name="Keddad A."/>
            <person name="Boureghda H."/>
            <person name="Abdallah N."/>
            <person name="Vaughan M.M."/>
            <person name="Proctor R.H."/>
            <person name="Busman M."/>
            <person name="O'Donnell K."/>
        </authorList>
    </citation>
    <scope>NUCLEOTIDE SEQUENCE</scope>
    <source>
        <strain evidence="1">NRRL 25174</strain>
    </source>
</reference>
<dbReference type="Proteomes" id="UP000730481">
    <property type="component" value="Unassembled WGS sequence"/>
</dbReference>
<accession>A0A9P5DV79</accession>
<evidence type="ECO:0000313" key="1">
    <source>
        <dbReference type="EMBL" id="KAF4335593.1"/>
    </source>
</evidence>
<sequence length="201" mass="22888">MTSAPLKPIFICGNDEYRKRLISLKLTGSFSKYEYISDMVKPAIVMTTLPYRELGTDCSPFSKCSSNNYLPKQVPGLLLSCKTLEQRQYFHEHSPRRVPMPVTVFSGNSVSVEAVTYVYRVKSIEQEYWDDWELHAYVSSDRPYPISCTSPEGLMVDISLTENNDFTEEGAANKDSSIMPGITKFFQQLLGRKLKIGTRTR</sequence>
<reference evidence="1" key="2">
    <citation type="submission" date="2020-02" db="EMBL/GenBank/DDBJ databases">
        <title>Identification and distribution of gene clusters putatively required for synthesis of sphingolipid metabolism inhibitors in phylogenetically diverse species of the filamentous fungus Fusarium.</title>
        <authorList>
            <person name="Kim H.-S."/>
            <person name="Busman M."/>
            <person name="Brown D.W."/>
            <person name="Divon H."/>
            <person name="Uhlig S."/>
            <person name="Proctor R.H."/>
        </authorList>
    </citation>
    <scope>NUCLEOTIDE SEQUENCE</scope>
    <source>
        <strain evidence="1">NRRL 25174</strain>
    </source>
</reference>
<organism evidence="1 2">
    <name type="scientific">Fusarium beomiforme</name>
    <dbReference type="NCBI Taxonomy" id="44412"/>
    <lineage>
        <taxon>Eukaryota</taxon>
        <taxon>Fungi</taxon>
        <taxon>Dikarya</taxon>
        <taxon>Ascomycota</taxon>
        <taxon>Pezizomycotina</taxon>
        <taxon>Sordariomycetes</taxon>
        <taxon>Hypocreomycetidae</taxon>
        <taxon>Hypocreales</taxon>
        <taxon>Nectriaceae</taxon>
        <taxon>Fusarium</taxon>
        <taxon>Fusarium burgessii species complex</taxon>
    </lineage>
</organism>
<proteinExistence type="predicted"/>
<comment type="caution">
    <text evidence="1">The sequence shown here is derived from an EMBL/GenBank/DDBJ whole genome shotgun (WGS) entry which is preliminary data.</text>
</comment>
<dbReference type="EMBL" id="PVQB02000548">
    <property type="protein sequence ID" value="KAF4335593.1"/>
    <property type="molecule type" value="Genomic_DNA"/>
</dbReference>
<name>A0A9P5DV79_9HYPO</name>
<dbReference type="OrthoDB" id="5013372at2759"/>
<protein>
    <submittedName>
        <fullName evidence="1">Zinc-type alcohol dehydrogenase</fullName>
    </submittedName>
</protein>
<evidence type="ECO:0000313" key="2">
    <source>
        <dbReference type="Proteomes" id="UP000730481"/>
    </source>
</evidence>
<gene>
    <name evidence="1" type="ORF">FBEOM_10566</name>
</gene>